<dbReference type="AlphaFoldDB" id="A0AAW8GEY4"/>
<dbReference type="Proteomes" id="UP001234354">
    <property type="component" value="Unassembled WGS sequence"/>
</dbReference>
<evidence type="ECO:0000313" key="3">
    <source>
        <dbReference type="Proteomes" id="UP001234354"/>
    </source>
</evidence>
<gene>
    <name evidence="2" type="ORF">QE383_003379</name>
</gene>
<proteinExistence type="predicted"/>
<name>A0AAW8GEY4_9GAMM</name>
<organism evidence="2 3">
    <name type="scientific">Pseudoxanthomonas winnipegensis</name>
    <dbReference type="NCBI Taxonomy" id="2480810"/>
    <lineage>
        <taxon>Bacteria</taxon>
        <taxon>Pseudomonadati</taxon>
        <taxon>Pseudomonadota</taxon>
        <taxon>Gammaproteobacteria</taxon>
        <taxon>Lysobacterales</taxon>
        <taxon>Lysobacteraceae</taxon>
        <taxon>Pseudoxanthomonas</taxon>
    </lineage>
</organism>
<protein>
    <submittedName>
        <fullName evidence="2">Uncharacterized protein</fullName>
    </submittedName>
</protein>
<dbReference type="EMBL" id="JAUTBB010000001">
    <property type="protein sequence ID" value="MDQ1121071.1"/>
    <property type="molecule type" value="Genomic_DNA"/>
</dbReference>
<dbReference type="RefSeq" id="WP_306994830.1">
    <property type="nucleotide sequence ID" value="NZ_CAWZZE010000011.1"/>
</dbReference>
<comment type="caution">
    <text evidence="2">The sequence shown here is derived from an EMBL/GenBank/DDBJ whole genome shotgun (WGS) entry which is preliminary data.</text>
</comment>
<reference evidence="2" key="1">
    <citation type="submission" date="2023-07" db="EMBL/GenBank/DDBJ databases">
        <title>Functional and genomic diversity of the sorghum phyllosphere microbiome.</title>
        <authorList>
            <person name="Shade A."/>
        </authorList>
    </citation>
    <scope>NUCLEOTIDE SEQUENCE</scope>
    <source>
        <strain evidence="2">SORGH_AS_0908</strain>
    </source>
</reference>
<accession>A0AAW8GEY4</accession>
<feature type="region of interest" description="Disordered" evidence="1">
    <location>
        <begin position="16"/>
        <end position="44"/>
    </location>
</feature>
<sequence length="44" mass="4246">MTLLLVLLLIAGAGGADKGARDASMGHPGGGPARSGVGGTTERR</sequence>
<evidence type="ECO:0000313" key="2">
    <source>
        <dbReference type="EMBL" id="MDQ1121071.1"/>
    </source>
</evidence>
<feature type="compositionally biased region" description="Gly residues" evidence="1">
    <location>
        <begin position="27"/>
        <end position="44"/>
    </location>
</feature>
<evidence type="ECO:0000256" key="1">
    <source>
        <dbReference type="SAM" id="MobiDB-lite"/>
    </source>
</evidence>